<dbReference type="UniPathway" id="UPA00094"/>
<comment type="catalytic activity">
    <reaction evidence="11">
        <text>(9Z)-hexadecenoyl-[ACP] + malonyl-[ACP] + H(+) = 3-oxo-(11Z)-octadecenoyl-[ACP] + holo-[ACP] + CO2</text>
        <dbReference type="Rhea" id="RHEA:55040"/>
        <dbReference type="Rhea" id="RHEA-COMP:9623"/>
        <dbReference type="Rhea" id="RHEA-COMP:9685"/>
        <dbReference type="Rhea" id="RHEA-COMP:10800"/>
        <dbReference type="Rhea" id="RHEA-COMP:14074"/>
        <dbReference type="ChEBI" id="CHEBI:15378"/>
        <dbReference type="ChEBI" id="CHEBI:16526"/>
        <dbReference type="ChEBI" id="CHEBI:64479"/>
        <dbReference type="ChEBI" id="CHEBI:78449"/>
        <dbReference type="ChEBI" id="CHEBI:83989"/>
        <dbReference type="ChEBI" id="CHEBI:138538"/>
        <dbReference type="EC" id="2.3.1.179"/>
    </reaction>
</comment>
<dbReference type="InterPro" id="IPR016039">
    <property type="entry name" value="Thiolase-like"/>
</dbReference>
<sequence>MESPIVITGMGMVSPLGCGVSKVWKRLVSGNSGVGPITRFATDNPPIKIAGLVPDLDADPEAGFDIDRVADPRERRKQDLFSLYALAAAEEALNQAGWLPQDLADQCATATIVGTGIGGFPTITQAQQTLTERGHRRLSPFTVPAFLANMAAGQLSIRYGLRGPLGCPVTACAAGLQAIGDGMRLIRSGEAEVALVGGAESCVDPLSLAGFHALKALSTEEQQPTSASRPFDQARNGFVMGEGAGLMVIETLEHARQRGAEPLAVISGYGTSADAWHITAGPEDGAGAALAIRAALRMAKLSPEDIDYVNAHATSTPVGDRAEIASLRQVFGDRLRDIPISSTKSATGHLLGAAGGVESLFSAMAAMTGRLPPTLNMHNADEDMQDLDFVPDTGREKPMRHVLCNGFGFGGVNAALIISRLDAQDRS</sequence>
<dbReference type="PANTHER" id="PTHR11712:SF321">
    <property type="entry name" value="3-OXOACYL-[ACYL-CARRIER-PROTEIN] SYNTHASE 2"/>
    <property type="match status" value="1"/>
</dbReference>
<dbReference type="NCBIfam" id="TIGR03150">
    <property type="entry name" value="fabF"/>
    <property type="match status" value="1"/>
</dbReference>
<keyword evidence="10 11" id="KW-0012">Acyltransferase</keyword>
<accession>A0A1M7JS53</accession>
<evidence type="ECO:0000256" key="3">
    <source>
        <dbReference type="ARBA" id="ARBA00012356"/>
    </source>
</evidence>
<organism evidence="16 17">
    <name type="scientific">Halomonas cupida</name>
    <dbReference type="NCBI Taxonomy" id="44933"/>
    <lineage>
        <taxon>Bacteria</taxon>
        <taxon>Pseudomonadati</taxon>
        <taxon>Pseudomonadota</taxon>
        <taxon>Gammaproteobacteria</taxon>
        <taxon>Oceanospirillales</taxon>
        <taxon>Halomonadaceae</taxon>
        <taxon>Halomonas</taxon>
    </lineage>
</organism>
<dbReference type="Pfam" id="PF02801">
    <property type="entry name" value="Ketoacyl-synt_C"/>
    <property type="match status" value="1"/>
</dbReference>
<evidence type="ECO:0000256" key="7">
    <source>
        <dbReference type="ARBA" id="ARBA00022832"/>
    </source>
</evidence>
<dbReference type="EC" id="2.3.1.179" evidence="3 11"/>
<evidence type="ECO:0000256" key="5">
    <source>
        <dbReference type="ARBA" id="ARBA00022516"/>
    </source>
</evidence>
<dbReference type="SMART" id="SM00825">
    <property type="entry name" value="PKS_KS"/>
    <property type="match status" value="1"/>
</dbReference>
<dbReference type="InterPro" id="IPR014031">
    <property type="entry name" value="Ketoacyl_synth_C"/>
</dbReference>
<dbReference type="Proteomes" id="UP000184123">
    <property type="component" value="Unassembled WGS sequence"/>
</dbReference>
<evidence type="ECO:0000256" key="12">
    <source>
        <dbReference type="PIRSR" id="PIRSR000447-1"/>
    </source>
</evidence>
<dbReference type="RefSeq" id="WP_073436303.1">
    <property type="nucleotide sequence ID" value="NZ_BJXU01000094.1"/>
</dbReference>
<dbReference type="PIRSF" id="PIRSF000447">
    <property type="entry name" value="KAS_II"/>
    <property type="match status" value="1"/>
</dbReference>
<evidence type="ECO:0000313" key="16">
    <source>
        <dbReference type="EMBL" id="SHM55872.1"/>
    </source>
</evidence>
<dbReference type="GO" id="GO:0006633">
    <property type="term" value="P:fatty acid biosynthetic process"/>
    <property type="evidence" value="ECO:0007669"/>
    <property type="project" value="UniProtKB-UniRule"/>
</dbReference>
<comment type="similarity">
    <text evidence="2 11 13">Belongs to the thiolase-like superfamily. Beta-ketoacyl-ACP synthases family.</text>
</comment>
<dbReference type="InterPro" id="IPR017568">
    <property type="entry name" value="3-oxoacyl-ACP_synth-2"/>
</dbReference>
<keyword evidence="6 11" id="KW-0808">Transferase</keyword>
<keyword evidence="9 11" id="KW-0275">Fatty acid biosynthesis</keyword>
<dbReference type="NCBIfam" id="NF005589">
    <property type="entry name" value="PRK07314.1"/>
    <property type="match status" value="1"/>
</dbReference>
<dbReference type="STRING" id="44933.SAMN05660971_03289"/>
<feature type="domain" description="Ketosynthase family 3 (KS3)" evidence="14">
    <location>
        <begin position="2"/>
        <end position="420"/>
    </location>
</feature>
<dbReference type="EMBL" id="FRCA01000009">
    <property type="protein sequence ID" value="SHM55872.1"/>
    <property type="molecule type" value="Genomic_DNA"/>
</dbReference>
<evidence type="ECO:0000256" key="4">
    <source>
        <dbReference type="ARBA" id="ARBA00014657"/>
    </source>
</evidence>
<keyword evidence="7" id="KW-0276">Fatty acid metabolism</keyword>
<dbReference type="CDD" id="cd00834">
    <property type="entry name" value="KAS_I_II"/>
    <property type="match status" value="1"/>
</dbReference>
<evidence type="ECO:0000256" key="8">
    <source>
        <dbReference type="ARBA" id="ARBA00023098"/>
    </source>
</evidence>
<dbReference type="PROSITE" id="PS52004">
    <property type="entry name" value="KS3_2"/>
    <property type="match status" value="1"/>
</dbReference>
<dbReference type="InterPro" id="IPR018201">
    <property type="entry name" value="Ketoacyl_synth_AS"/>
</dbReference>
<dbReference type="GO" id="GO:0004315">
    <property type="term" value="F:3-oxoacyl-[acyl-carrier-protein] synthase activity"/>
    <property type="evidence" value="ECO:0007669"/>
    <property type="project" value="UniProtKB-UniRule"/>
</dbReference>
<dbReference type="GO" id="GO:0005829">
    <property type="term" value="C:cytosol"/>
    <property type="evidence" value="ECO:0007669"/>
    <property type="project" value="TreeGrafter"/>
</dbReference>
<name>A0A1M7JS53_9GAMM</name>
<evidence type="ECO:0000256" key="9">
    <source>
        <dbReference type="ARBA" id="ARBA00023160"/>
    </source>
</evidence>
<evidence type="ECO:0000259" key="14">
    <source>
        <dbReference type="PROSITE" id="PS52004"/>
    </source>
</evidence>
<dbReference type="PANTHER" id="PTHR11712">
    <property type="entry name" value="POLYKETIDE SYNTHASE-RELATED"/>
    <property type="match status" value="1"/>
</dbReference>
<dbReference type="FunFam" id="3.40.47.10:FF:000009">
    <property type="entry name" value="3-oxoacyl-[acyl-carrier-protein] synthase 2"/>
    <property type="match status" value="1"/>
</dbReference>
<keyword evidence="5 11" id="KW-0444">Lipid biosynthesis</keyword>
<feature type="active site" description="For beta-ketoacyl synthase activity" evidence="12">
    <location>
        <position position="172"/>
    </location>
</feature>
<evidence type="ECO:0000313" key="18">
    <source>
        <dbReference type="Proteomes" id="UP000321726"/>
    </source>
</evidence>
<dbReference type="AlphaFoldDB" id="A0A1M7JS53"/>
<evidence type="ECO:0000256" key="10">
    <source>
        <dbReference type="ARBA" id="ARBA00023315"/>
    </source>
</evidence>
<evidence type="ECO:0000256" key="6">
    <source>
        <dbReference type="ARBA" id="ARBA00022679"/>
    </source>
</evidence>
<evidence type="ECO:0000256" key="11">
    <source>
        <dbReference type="PIRNR" id="PIRNR000447"/>
    </source>
</evidence>
<gene>
    <name evidence="15" type="primary">fabF_2</name>
    <name evidence="15" type="ORF">HCU01_24470</name>
    <name evidence="16" type="ORF">SAMN05660971_03289</name>
</gene>
<evidence type="ECO:0000313" key="17">
    <source>
        <dbReference type="Proteomes" id="UP000184123"/>
    </source>
</evidence>
<reference evidence="16 17" key="1">
    <citation type="submission" date="2016-11" db="EMBL/GenBank/DDBJ databases">
        <authorList>
            <person name="Jaros S."/>
            <person name="Januszkiewicz K."/>
            <person name="Wedrychowicz H."/>
        </authorList>
    </citation>
    <scope>NUCLEOTIDE SEQUENCE [LARGE SCALE GENOMIC DNA]</scope>
    <source>
        <strain evidence="16 17">DSM 4740</strain>
    </source>
</reference>
<evidence type="ECO:0000256" key="1">
    <source>
        <dbReference type="ARBA" id="ARBA00005194"/>
    </source>
</evidence>
<dbReference type="InterPro" id="IPR020841">
    <property type="entry name" value="PKS_Beta-ketoAc_synthase_dom"/>
</dbReference>
<dbReference type="Gene3D" id="3.40.47.10">
    <property type="match status" value="2"/>
</dbReference>
<evidence type="ECO:0000256" key="13">
    <source>
        <dbReference type="RuleBase" id="RU003694"/>
    </source>
</evidence>
<protein>
    <recommendedName>
        <fullName evidence="4 11">3-oxoacyl-[acyl-carrier-protein] synthase 2</fullName>
        <ecNumber evidence="3 11">2.3.1.179</ecNumber>
    </recommendedName>
</protein>
<dbReference type="NCBIfam" id="NF004970">
    <property type="entry name" value="PRK06333.1"/>
    <property type="match status" value="1"/>
</dbReference>
<dbReference type="EMBL" id="BJXU01000094">
    <property type="protein sequence ID" value="GEN24498.1"/>
    <property type="molecule type" value="Genomic_DNA"/>
</dbReference>
<dbReference type="SUPFAM" id="SSF53901">
    <property type="entry name" value="Thiolase-like"/>
    <property type="match status" value="2"/>
</dbReference>
<comment type="function">
    <text evidence="11">Involved in the type II fatty acid elongation cycle. Catalyzes the elongation of a wide range of acyl-ACP by the addition of two carbons from malonyl-ACP to an acyl acceptor. Can efficiently catalyze the conversion of palmitoleoyl-ACP (cis-hexadec-9-enoyl-ACP) to cis-vaccenoyl-ACP (cis-octadec-11-enoyl-ACP), an essential step in the thermal regulation of fatty acid composition.</text>
</comment>
<evidence type="ECO:0000256" key="2">
    <source>
        <dbReference type="ARBA" id="ARBA00008467"/>
    </source>
</evidence>
<proteinExistence type="inferred from homology"/>
<dbReference type="PROSITE" id="PS00606">
    <property type="entry name" value="KS3_1"/>
    <property type="match status" value="1"/>
</dbReference>
<dbReference type="Proteomes" id="UP000321726">
    <property type="component" value="Unassembled WGS sequence"/>
</dbReference>
<dbReference type="InterPro" id="IPR000794">
    <property type="entry name" value="Beta-ketoacyl_synthase"/>
</dbReference>
<dbReference type="OrthoDB" id="9808669at2"/>
<comment type="catalytic activity">
    <reaction evidence="11">
        <text>a fatty acyl-[ACP] + malonyl-[ACP] + H(+) = a 3-oxoacyl-[ACP] + holo-[ACP] + CO2</text>
        <dbReference type="Rhea" id="RHEA:22836"/>
        <dbReference type="Rhea" id="RHEA-COMP:9623"/>
        <dbReference type="Rhea" id="RHEA-COMP:9685"/>
        <dbReference type="Rhea" id="RHEA-COMP:9916"/>
        <dbReference type="Rhea" id="RHEA-COMP:14125"/>
        <dbReference type="ChEBI" id="CHEBI:15378"/>
        <dbReference type="ChEBI" id="CHEBI:16526"/>
        <dbReference type="ChEBI" id="CHEBI:64479"/>
        <dbReference type="ChEBI" id="CHEBI:78449"/>
        <dbReference type="ChEBI" id="CHEBI:78776"/>
        <dbReference type="ChEBI" id="CHEBI:138651"/>
    </reaction>
</comment>
<keyword evidence="18" id="KW-1185">Reference proteome</keyword>
<comment type="pathway">
    <text evidence="1 11">Lipid metabolism; fatty acid biosynthesis.</text>
</comment>
<reference evidence="15 18" key="2">
    <citation type="submission" date="2019-07" db="EMBL/GenBank/DDBJ databases">
        <title>Whole genome shotgun sequence of Halomonas cupida NBRC 102219.</title>
        <authorList>
            <person name="Hosoyama A."/>
            <person name="Uohara A."/>
            <person name="Ohji S."/>
            <person name="Ichikawa N."/>
        </authorList>
    </citation>
    <scope>NUCLEOTIDE SEQUENCE [LARGE SCALE GENOMIC DNA]</scope>
    <source>
        <strain evidence="15 18">NBRC 102219</strain>
    </source>
</reference>
<dbReference type="InterPro" id="IPR014030">
    <property type="entry name" value="Ketoacyl_synth_N"/>
</dbReference>
<keyword evidence="8" id="KW-0443">Lipid metabolism</keyword>
<dbReference type="Pfam" id="PF00109">
    <property type="entry name" value="ketoacyl-synt"/>
    <property type="match status" value="1"/>
</dbReference>
<evidence type="ECO:0000313" key="15">
    <source>
        <dbReference type="EMBL" id="GEN24498.1"/>
    </source>
</evidence>